<dbReference type="Proteomes" id="UP000284531">
    <property type="component" value="Unassembled WGS sequence"/>
</dbReference>
<evidence type="ECO:0000256" key="3">
    <source>
        <dbReference type="ARBA" id="ARBA00022692"/>
    </source>
</evidence>
<dbReference type="GO" id="GO:0042910">
    <property type="term" value="F:xenobiotic transmembrane transporter activity"/>
    <property type="evidence" value="ECO:0007669"/>
    <property type="project" value="InterPro"/>
</dbReference>
<dbReference type="CDD" id="cd12082">
    <property type="entry name" value="MATE_like"/>
    <property type="match status" value="1"/>
</dbReference>
<dbReference type="OrthoDB" id="5365632at2"/>
<keyword evidence="4 6" id="KW-1133">Transmembrane helix</keyword>
<comment type="caution">
    <text evidence="7">The sequence shown here is derived from an EMBL/GenBank/DDBJ whole genome shotgun (WGS) entry which is preliminary data.</text>
</comment>
<dbReference type="InterPro" id="IPR002528">
    <property type="entry name" value="MATE_fam"/>
</dbReference>
<dbReference type="GO" id="GO:0015297">
    <property type="term" value="F:antiporter activity"/>
    <property type="evidence" value="ECO:0007669"/>
    <property type="project" value="InterPro"/>
</dbReference>
<dbReference type="AlphaFoldDB" id="A0A419XAK8"/>
<proteinExistence type="predicted"/>
<feature type="transmembrane region" description="Helical" evidence="6">
    <location>
        <begin position="378"/>
        <end position="397"/>
    </location>
</feature>
<feature type="transmembrane region" description="Helical" evidence="6">
    <location>
        <begin position="346"/>
        <end position="366"/>
    </location>
</feature>
<keyword evidence="2" id="KW-1003">Cell membrane</keyword>
<feature type="transmembrane region" description="Helical" evidence="6">
    <location>
        <begin position="21"/>
        <end position="40"/>
    </location>
</feature>
<feature type="transmembrane region" description="Helical" evidence="6">
    <location>
        <begin position="314"/>
        <end position="334"/>
    </location>
</feature>
<feature type="transmembrane region" description="Helical" evidence="6">
    <location>
        <begin position="437"/>
        <end position="462"/>
    </location>
</feature>
<keyword evidence="3 6" id="KW-0812">Transmembrane</keyword>
<feature type="transmembrane region" description="Helical" evidence="6">
    <location>
        <begin position="127"/>
        <end position="148"/>
    </location>
</feature>
<comment type="subcellular location">
    <subcellularLocation>
        <location evidence="1">Cell membrane</location>
        <topology evidence="1">Multi-pass membrane protein</topology>
    </subcellularLocation>
</comment>
<protein>
    <submittedName>
        <fullName evidence="7">Na+-driven multidrug efflux pump</fullName>
    </submittedName>
</protein>
<evidence type="ECO:0000256" key="4">
    <source>
        <dbReference type="ARBA" id="ARBA00022989"/>
    </source>
</evidence>
<organism evidence="7 8">
    <name type="scientific">Marinifilum flexuosum</name>
    <dbReference type="NCBI Taxonomy" id="1117708"/>
    <lineage>
        <taxon>Bacteria</taxon>
        <taxon>Pseudomonadati</taxon>
        <taxon>Bacteroidota</taxon>
        <taxon>Bacteroidia</taxon>
        <taxon>Marinilabiliales</taxon>
        <taxon>Marinifilaceae</taxon>
    </lineage>
</organism>
<keyword evidence="5 6" id="KW-0472">Membrane</keyword>
<dbReference type="PANTHER" id="PTHR30250:SF26">
    <property type="entry name" value="PSMA PROTEIN"/>
    <property type="match status" value="1"/>
</dbReference>
<dbReference type="InterPro" id="IPR050833">
    <property type="entry name" value="Poly_Biosynth_Transport"/>
</dbReference>
<sequence>MRETTNNKTIAKNTLFLYIRMMFTLFVSLYTSRVILDILGVNDFGIYQSVGGIVGFLSFVSSALSTGSSRFITFELGTGNKEKLRRTFSTILTVHIILALLIAIIAEISGPWFLYNKLIISPDRMDAAVFVFHVSIFTAVVSLTQVPYNASIIAHEKMSIYAYVSIFEVSAKLLIVYLLPLGGIDKLIFYAVLLCAVQIGVMLFYRIYCISNFNETRYKFIFDKTIFKEIAGFSGWSLFANASIALNSQGVLLLLNMFFSPTVVAARAISIQVNMAATQFVNNFRTAVNPQIVKQYASGNYEESKELLLSSTKYSYYLMLILSFPICLLAKPLLELWLVEVPDYTVIFLQIVIVQSLFQVFDYSFYMALYAKGRLRENALISPTISFLIFPVTYFLFQSGYSPVTLSWASLIAYAIIGVVVKPIIIIKVVDYKKKDILKVFTSCWWVSLCALPIPIICNFIFDKGTMIGFISLGMITIISVALSVFFIGLDQKIRKKIIDVISNKISLKFNI</sequence>
<keyword evidence="8" id="KW-1185">Reference proteome</keyword>
<evidence type="ECO:0000256" key="5">
    <source>
        <dbReference type="ARBA" id="ARBA00023136"/>
    </source>
</evidence>
<dbReference type="RefSeq" id="WP_120239361.1">
    <property type="nucleotide sequence ID" value="NZ_RAPQ01000008.1"/>
</dbReference>
<accession>A0A419XAK8</accession>
<name>A0A419XAK8_9BACT</name>
<feature type="transmembrane region" description="Helical" evidence="6">
    <location>
        <begin position="46"/>
        <end position="67"/>
    </location>
</feature>
<dbReference type="GO" id="GO:0005886">
    <property type="term" value="C:plasma membrane"/>
    <property type="evidence" value="ECO:0007669"/>
    <property type="project" value="UniProtKB-SubCell"/>
</dbReference>
<evidence type="ECO:0000256" key="1">
    <source>
        <dbReference type="ARBA" id="ARBA00004651"/>
    </source>
</evidence>
<dbReference type="EMBL" id="RAPQ01000008">
    <property type="protein sequence ID" value="RKE04599.1"/>
    <property type="molecule type" value="Genomic_DNA"/>
</dbReference>
<evidence type="ECO:0000256" key="2">
    <source>
        <dbReference type="ARBA" id="ARBA00022475"/>
    </source>
</evidence>
<evidence type="ECO:0000313" key="8">
    <source>
        <dbReference type="Proteomes" id="UP000284531"/>
    </source>
</evidence>
<dbReference type="PANTHER" id="PTHR30250">
    <property type="entry name" value="PST FAMILY PREDICTED COLANIC ACID TRANSPORTER"/>
    <property type="match status" value="1"/>
</dbReference>
<evidence type="ECO:0000313" key="7">
    <source>
        <dbReference type="EMBL" id="RKE04599.1"/>
    </source>
</evidence>
<feature type="transmembrane region" description="Helical" evidence="6">
    <location>
        <begin position="88"/>
        <end position="115"/>
    </location>
</feature>
<dbReference type="Pfam" id="PF01554">
    <property type="entry name" value="MatE"/>
    <property type="match status" value="1"/>
</dbReference>
<feature type="transmembrane region" description="Helical" evidence="6">
    <location>
        <begin position="468"/>
        <end position="490"/>
    </location>
</feature>
<reference evidence="7 8" key="1">
    <citation type="submission" date="2018-09" db="EMBL/GenBank/DDBJ databases">
        <title>Genomic Encyclopedia of Archaeal and Bacterial Type Strains, Phase II (KMG-II): from individual species to whole genera.</title>
        <authorList>
            <person name="Goeker M."/>
        </authorList>
    </citation>
    <scope>NUCLEOTIDE SEQUENCE [LARGE SCALE GENOMIC DNA]</scope>
    <source>
        <strain evidence="7 8">DSM 21950</strain>
    </source>
</reference>
<feature type="transmembrane region" description="Helical" evidence="6">
    <location>
        <begin position="409"/>
        <end position="430"/>
    </location>
</feature>
<evidence type="ECO:0000256" key="6">
    <source>
        <dbReference type="SAM" id="Phobius"/>
    </source>
</evidence>
<gene>
    <name evidence="7" type="ORF">BXY64_1626</name>
</gene>
<feature type="transmembrane region" description="Helical" evidence="6">
    <location>
        <begin position="187"/>
        <end position="205"/>
    </location>
</feature>
<feature type="transmembrane region" description="Helical" evidence="6">
    <location>
        <begin position="160"/>
        <end position="181"/>
    </location>
</feature>